<dbReference type="PANTHER" id="PTHR45659:SF4">
    <property type="entry name" value="HOMEOBOX PROTEIN ABDOMINAL-A"/>
    <property type="match status" value="1"/>
</dbReference>
<keyword evidence="6 7" id="KW-0539">Nucleus</keyword>
<dbReference type="PROSITE" id="PS00027">
    <property type="entry name" value="HOMEOBOX_1"/>
    <property type="match status" value="1"/>
</dbReference>
<dbReference type="Pfam" id="PF00046">
    <property type="entry name" value="Homeodomain"/>
    <property type="match status" value="1"/>
</dbReference>
<keyword evidence="5 7" id="KW-0371">Homeobox</keyword>
<evidence type="ECO:0000256" key="7">
    <source>
        <dbReference type="PROSITE-ProRule" id="PRU00108"/>
    </source>
</evidence>
<protein>
    <submittedName>
        <fullName evidence="11">Homeotic protein antennapedia</fullName>
    </submittedName>
</protein>
<dbReference type="AlphaFoldDB" id="A0A5N5SXR5"/>
<dbReference type="GO" id="GO:0000981">
    <property type="term" value="F:DNA-binding transcription factor activity, RNA polymerase II-specific"/>
    <property type="evidence" value="ECO:0007669"/>
    <property type="project" value="InterPro"/>
</dbReference>
<dbReference type="InterPro" id="IPR017970">
    <property type="entry name" value="Homeobox_CS"/>
</dbReference>
<name>A0A5N5SXR5_9CRUS</name>
<dbReference type="PROSITE" id="PS50071">
    <property type="entry name" value="HOMEOBOX_2"/>
    <property type="match status" value="1"/>
</dbReference>
<comment type="subcellular location">
    <subcellularLocation>
        <location evidence="1 7 8">Nucleus</location>
    </subcellularLocation>
</comment>
<dbReference type="GO" id="GO:0000122">
    <property type="term" value="P:negative regulation of transcription by RNA polymerase II"/>
    <property type="evidence" value="ECO:0007669"/>
    <property type="project" value="TreeGrafter"/>
</dbReference>
<evidence type="ECO:0000256" key="6">
    <source>
        <dbReference type="ARBA" id="ARBA00023242"/>
    </source>
</evidence>
<dbReference type="InterPro" id="IPR050296">
    <property type="entry name" value="Antp_homeobox"/>
</dbReference>
<keyword evidence="4 7" id="KW-0238">DNA-binding</keyword>
<evidence type="ECO:0000313" key="11">
    <source>
        <dbReference type="EMBL" id="KAB7497460.1"/>
    </source>
</evidence>
<feature type="compositionally biased region" description="Polar residues" evidence="9">
    <location>
        <begin position="272"/>
        <end position="283"/>
    </location>
</feature>
<evidence type="ECO:0000256" key="4">
    <source>
        <dbReference type="ARBA" id="ARBA00023125"/>
    </source>
</evidence>
<feature type="DNA-binding region" description="Homeobox" evidence="7">
    <location>
        <begin position="199"/>
        <end position="258"/>
    </location>
</feature>
<evidence type="ECO:0000256" key="8">
    <source>
        <dbReference type="RuleBase" id="RU000682"/>
    </source>
</evidence>
<comment type="similarity">
    <text evidence="2">Belongs to the Antp homeobox family.</text>
</comment>
<accession>A0A5N5SXR5</accession>
<dbReference type="GO" id="GO:0009952">
    <property type="term" value="P:anterior/posterior pattern specification"/>
    <property type="evidence" value="ECO:0007669"/>
    <property type="project" value="TreeGrafter"/>
</dbReference>
<evidence type="ECO:0000256" key="2">
    <source>
        <dbReference type="ARBA" id="ARBA00009107"/>
    </source>
</evidence>
<keyword evidence="12" id="KW-1185">Reference proteome</keyword>
<dbReference type="InterPro" id="IPR001356">
    <property type="entry name" value="HD"/>
</dbReference>
<evidence type="ECO:0000259" key="10">
    <source>
        <dbReference type="PROSITE" id="PS50071"/>
    </source>
</evidence>
<comment type="caution">
    <text evidence="11">The sequence shown here is derived from an EMBL/GenBank/DDBJ whole genome shotgun (WGS) entry which is preliminary data.</text>
</comment>
<dbReference type="SUPFAM" id="SSF46689">
    <property type="entry name" value="Homeodomain-like"/>
    <property type="match status" value="1"/>
</dbReference>
<organism evidence="11 12">
    <name type="scientific">Armadillidium nasatum</name>
    <dbReference type="NCBI Taxonomy" id="96803"/>
    <lineage>
        <taxon>Eukaryota</taxon>
        <taxon>Metazoa</taxon>
        <taxon>Ecdysozoa</taxon>
        <taxon>Arthropoda</taxon>
        <taxon>Crustacea</taxon>
        <taxon>Multicrustacea</taxon>
        <taxon>Malacostraca</taxon>
        <taxon>Eumalacostraca</taxon>
        <taxon>Peracarida</taxon>
        <taxon>Isopoda</taxon>
        <taxon>Oniscidea</taxon>
        <taxon>Crinocheta</taxon>
        <taxon>Armadillidiidae</taxon>
        <taxon>Armadillidium</taxon>
    </lineage>
</organism>
<dbReference type="CDD" id="cd00086">
    <property type="entry name" value="homeodomain"/>
    <property type="match status" value="1"/>
</dbReference>
<dbReference type="PANTHER" id="PTHR45659">
    <property type="entry name" value="HOMEOBOX PROTEIN HOX"/>
    <property type="match status" value="1"/>
</dbReference>
<keyword evidence="3" id="KW-0217">Developmental protein</keyword>
<feature type="domain" description="Homeobox" evidence="10">
    <location>
        <begin position="197"/>
        <end position="257"/>
    </location>
</feature>
<gene>
    <name evidence="11" type="primary">Antp</name>
    <name evidence="11" type="ORF">Anas_02658</name>
</gene>
<proteinExistence type="inferred from homology"/>
<dbReference type="OrthoDB" id="6159439at2759"/>
<feature type="region of interest" description="Disordered" evidence="9">
    <location>
        <begin position="258"/>
        <end position="283"/>
    </location>
</feature>
<sequence>ASASGWGFTQDNFNSIPYFSQQRYSGSYPENSYYSHQPSFHDYNKTLQVNQGVTEHSIAKGSNFINSGNGNQNSDFISENNWNAEDNKANLLSNLSTTPNESQTRSPVNNYNQLNVKTEDTHASPIPVEVFKTEESQTITQVTGQRTGLPHTFAKEQFLPHLNASGLTSLGHKNQSSSNFFDWSKSYQPGCQEVQTKGSKRTRQTYTRFQTLELEKEFHFNRYLTRRRRIEVAHALCLTERQIKIWFQNRRMKAKKEIKLSGDKSSSSSKSFLNQTIINDNSN</sequence>
<dbReference type="InterPro" id="IPR020479">
    <property type="entry name" value="HD_metazoa"/>
</dbReference>
<dbReference type="InterPro" id="IPR009057">
    <property type="entry name" value="Homeodomain-like_sf"/>
</dbReference>
<dbReference type="EMBL" id="SEYY01020258">
    <property type="protein sequence ID" value="KAB7497460.1"/>
    <property type="molecule type" value="Genomic_DNA"/>
</dbReference>
<dbReference type="SMART" id="SM00389">
    <property type="entry name" value="HOX"/>
    <property type="match status" value="1"/>
</dbReference>
<evidence type="ECO:0000256" key="9">
    <source>
        <dbReference type="SAM" id="MobiDB-lite"/>
    </source>
</evidence>
<evidence type="ECO:0000256" key="3">
    <source>
        <dbReference type="ARBA" id="ARBA00022473"/>
    </source>
</evidence>
<reference evidence="11 12" key="1">
    <citation type="journal article" date="2019" name="PLoS Biol.">
        <title>Sex chromosomes control vertical transmission of feminizing Wolbachia symbionts in an isopod.</title>
        <authorList>
            <person name="Becking T."/>
            <person name="Chebbi M.A."/>
            <person name="Giraud I."/>
            <person name="Moumen B."/>
            <person name="Laverre T."/>
            <person name="Caubet Y."/>
            <person name="Peccoud J."/>
            <person name="Gilbert C."/>
            <person name="Cordaux R."/>
        </authorList>
    </citation>
    <scope>NUCLEOTIDE SEQUENCE [LARGE SCALE GENOMIC DNA]</scope>
    <source>
        <strain evidence="11">ANa2</strain>
        <tissue evidence="11">Whole body excluding digestive tract and cuticle</tissue>
    </source>
</reference>
<evidence type="ECO:0000313" key="12">
    <source>
        <dbReference type="Proteomes" id="UP000326759"/>
    </source>
</evidence>
<dbReference type="GO" id="GO:0000978">
    <property type="term" value="F:RNA polymerase II cis-regulatory region sequence-specific DNA binding"/>
    <property type="evidence" value="ECO:0007669"/>
    <property type="project" value="TreeGrafter"/>
</dbReference>
<dbReference type="Gene3D" id="1.10.10.60">
    <property type="entry name" value="Homeodomain-like"/>
    <property type="match status" value="1"/>
</dbReference>
<evidence type="ECO:0000256" key="1">
    <source>
        <dbReference type="ARBA" id="ARBA00004123"/>
    </source>
</evidence>
<dbReference type="PRINTS" id="PR00024">
    <property type="entry name" value="HOMEOBOX"/>
</dbReference>
<dbReference type="FunFam" id="1.10.10.60:FF:000193">
    <property type="entry name" value="Ultrabithorax, isoform C"/>
    <property type="match status" value="1"/>
</dbReference>
<evidence type="ECO:0000256" key="5">
    <source>
        <dbReference type="ARBA" id="ARBA00023155"/>
    </source>
</evidence>
<feature type="non-terminal residue" evidence="11">
    <location>
        <position position="1"/>
    </location>
</feature>
<dbReference type="GO" id="GO:0005634">
    <property type="term" value="C:nucleus"/>
    <property type="evidence" value="ECO:0007669"/>
    <property type="project" value="UniProtKB-SubCell"/>
</dbReference>
<dbReference type="Proteomes" id="UP000326759">
    <property type="component" value="Unassembled WGS sequence"/>
</dbReference>